<keyword evidence="1" id="KW-0732">Signal</keyword>
<evidence type="ECO:0000259" key="2">
    <source>
        <dbReference type="Pfam" id="PF07589"/>
    </source>
</evidence>
<feature type="chain" id="PRO_5020716655" evidence="1">
    <location>
        <begin position="22"/>
        <end position="231"/>
    </location>
</feature>
<name>A0A4R1Z3A7_9RHOB</name>
<accession>A0A4R1Z3A7</accession>
<feature type="signal peptide" evidence="1">
    <location>
        <begin position="1"/>
        <end position="21"/>
    </location>
</feature>
<proteinExistence type="predicted"/>
<dbReference type="InterPro" id="IPR013424">
    <property type="entry name" value="Ice-binding_C"/>
</dbReference>
<evidence type="ECO:0000313" key="3">
    <source>
        <dbReference type="EMBL" id="TCM88138.1"/>
    </source>
</evidence>
<sequence>MKVLSALGSLAIAMVAMPALAATVNPTFSLVTVDTTNAQSSSVYKADLTGFPELTQIGSITVTDSNSGTGGSAGAYSGFDIDALFIDLDGDYTTVADQIYASSFIFNAGTVRAGSAPASNTSGALNGSNADGTVNEAFATLNAVDAIFFGAGSISLGDGGSLTANFTPVVPVGASLFLIASEVGTEPGEAIAAAITVRDTPVNPVPVPATLPLMLGALGVAGLVARRRKAA</sequence>
<dbReference type="Pfam" id="PF07589">
    <property type="entry name" value="PEP-CTERM"/>
    <property type="match status" value="1"/>
</dbReference>
<organism evidence="3 4">
    <name type="scientific">Rhodovulum steppense</name>
    <dbReference type="NCBI Taxonomy" id="540251"/>
    <lineage>
        <taxon>Bacteria</taxon>
        <taxon>Pseudomonadati</taxon>
        <taxon>Pseudomonadota</taxon>
        <taxon>Alphaproteobacteria</taxon>
        <taxon>Rhodobacterales</taxon>
        <taxon>Paracoccaceae</taxon>
        <taxon>Rhodovulum</taxon>
    </lineage>
</organism>
<dbReference type="Proteomes" id="UP000295277">
    <property type="component" value="Unassembled WGS sequence"/>
</dbReference>
<evidence type="ECO:0000313" key="4">
    <source>
        <dbReference type="Proteomes" id="UP000295277"/>
    </source>
</evidence>
<dbReference type="RefSeq" id="WP_165899100.1">
    <property type="nucleotide sequence ID" value="NZ_SLVM01000001.1"/>
</dbReference>
<dbReference type="EMBL" id="SLVM01000001">
    <property type="protein sequence ID" value="TCM88138.1"/>
    <property type="molecule type" value="Genomic_DNA"/>
</dbReference>
<protein>
    <submittedName>
        <fullName evidence="3">Putative secreted protein</fullName>
    </submittedName>
</protein>
<evidence type="ECO:0000256" key="1">
    <source>
        <dbReference type="SAM" id="SignalP"/>
    </source>
</evidence>
<dbReference type="NCBIfam" id="TIGR02595">
    <property type="entry name" value="PEP_CTERM"/>
    <property type="match status" value="1"/>
</dbReference>
<reference evidence="3 4" key="1">
    <citation type="submission" date="2019-03" db="EMBL/GenBank/DDBJ databases">
        <title>Genomic Encyclopedia of Type Strains, Phase IV (KMG-IV): sequencing the most valuable type-strain genomes for metagenomic binning, comparative biology and taxonomic classification.</title>
        <authorList>
            <person name="Goeker M."/>
        </authorList>
    </citation>
    <scope>NUCLEOTIDE SEQUENCE [LARGE SCALE GENOMIC DNA]</scope>
    <source>
        <strain evidence="3 4">DSM 21153</strain>
    </source>
</reference>
<feature type="domain" description="Ice-binding protein C-terminal" evidence="2">
    <location>
        <begin position="204"/>
        <end position="228"/>
    </location>
</feature>
<gene>
    <name evidence="3" type="ORF">EV216_101149</name>
</gene>
<comment type="caution">
    <text evidence="3">The sequence shown here is derived from an EMBL/GenBank/DDBJ whole genome shotgun (WGS) entry which is preliminary data.</text>
</comment>
<dbReference type="AlphaFoldDB" id="A0A4R1Z3A7"/>
<keyword evidence="4" id="KW-1185">Reference proteome</keyword>